<evidence type="ECO:0000313" key="4">
    <source>
        <dbReference type="Proteomes" id="UP000783796"/>
    </source>
</evidence>
<accession>A0A948TAI6</accession>
<feature type="domain" description="Thioredoxin-like fold" evidence="1">
    <location>
        <begin position="218"/>
        <end position="310"/>
    </location>
</feature>
<dbReference type="SUPFAM" id="SSF52833">
    <property type="entry name" value="Thioredoxin-like"/>
    <property type="match status" value="1"/>
</dbReference>
<name>A0A948TAI6_9BACT</name>
<dbReference type="Proteomes" id="UP000783796">
    <property type="component" value="Unassembled WGS sequence"/>
</dbReference>
<protein>
    <submittedName>
        <fullName evidence="3">DUF4369 domain-containing protein</fullName>
    </submittedName>
</protein>
<reference evidence="3" key="1">
    <citation type="journal article" date="2021" name="PeerJ">
        <title>Extensive microbial diversity within the chicken gut microbiome revealed by metagenomics and culture.</title>
        <authorList>
            <person name="Gilroy R."/>
            <person name="Ravi A."/>
            <person name="Getino M."/>
            <person name="Pursley I."/>
            <person name="Horton D.L."/>
            <person name="Alikhan N.F."/>
            <person name="Baker D."/>
            <person name="Gharbi K."/>
            <person name="Hall N."/>
            <person name="Watson M."/>
            <person name="Adriaenssens E.M."/>
            <person name="Foster-Nyarko E."/>
            <person name="Jarju S."/>
            <person name="Secka A."/>
            <person name="Antonio M."/>
            <person name="Oren A."/>
            <person name="Chaudhuri R.R."/>
            <person name="La Ragione R."/>
            <person name="Hildebrand F."/>
            <person name="Pallen M.J."/>
        </authorList>
    </citation>
    <scope>NUCLEOTIDE SEQUENCE</scope>
    <source>
        <strain evidence="3">G4-2901</strain>
    </source>
</reference>
<comment type="caution">
    <text evidence="3">The sequence shown here is derived from an EMBL/GenBank/DDBJ whole genome shotgun (WGS) entry which is preliminary data.</text>
</comment>
<dbReference type="Gene3D" id="3.40.30.10">
    <property type="entry name" value="Glutaredoxin"/>
    <property type="match status" value="1"/>
</dbReference>
<evidence type="ECO:0000259" key="2">
    <source>
        <dbReference type="Pfam" id="PF14289"/>
    </source>
</evidence>
<dbReference type="Pfam" id="PF14289">
    <property type="entry name" value="DUF4369"/>
    <property type="match status" value="1"/>
</dbReference>
<reference evidence="3" key="2">
    <citation type="submission" date="2021-04" db="EMBL/GenBank/DDBJ databases">
        <authorList>
            <person name="Gilroy R."/>
        </authorList>
    </citation>
    <scope>NUCLEOTIDE SEQUENCE</scope>
    <source>
        <strain evidence="3">G4-2901</strain>
    </source>
</reference>
<dbReference type="InterPro" id="IPR025380">
    <property type="entry name" value="DUF4369"/>
</dbReference>
<feature type="domain" description="DUF4369" evidence="2">
    <location>
        <begin position="25"/>
        <end position="112"/>
    </location>
</feature>
<organism evidence="3 4">
    <name type="scientific">Candidatus Phocaeicola faecigallinarum</name>
    <dbReference type="NCBI Taxonomy" id="2838732"/>
    <lineage>
        <taxon>Bacteria</taxon>
        <taxon>Pseudomonadati</taxon>
        <taxon>Bacteroidota</taxon>
        <taxon>Bacteroidia</taxon>
        <taxon>Bacteroidales</taxon>
        <taxon>Bacteroidaceae</taxon>
        <taxon>Phocaeicola</taxon>
    </lineage>
</organism>
<evidence type="ECO:0000313" key="3">
    <source>
        <dbReference type="EMBL" id="MBU3837409.1"/>
    </source>
</evidence>
<dbReference type="AlphaFoldDB" id="A0A948TAI6"/>
<dbReference type="EMBL" id="JAHLFW010000037">
    <property type="protein sequence ID" value="MBU3837409.1"/>
    <property type="molecule type" value="Genomic_DNA"/>
</dbReference>
<sequence>MKILIRVIFFCALIIITSCSENTKFTLSGELSNKKEKYIYAVYDDPIAKIDTIKPTEGKFEYSFIPDTITIFRLVNDSGLAIPVFADKGWKVKFNGSFANPIISGNGPNDELNKFREQCRKDTSNILSLAKEFILQNRMSYASAYIFNEHFIQKANPDIKELQEIIAQMDGHVKDCRVVDIIQKTLSENKENSSEYLSYFSCRDRKGKYVSWSSKEEQYTLVNIWASWDEKSIELRDSLYNNIKKLPKNEFRVLNISLDFDKKGWENKCKEESEQWIETCDFEGWQNTIVKQMQISKLPYNILVSKNRKIITSCIYGDELIEKVDSLIQENKKKK</sequence>
<proteinExistence type="predicted"/>
<gene>
    <name evidence="3" type="ORF">H9777_03635</name>
</gene>
<dbReference type="InterPro" id="IPR012336">
    <property type="entry name" value="Thioredoxin-like_fold"/>
</dbReference>
<dbReference type="InterPro" id="IPR036249">
    <property type="entry name" value="Thioredoxin-like_sf"/>
</dbReference>
<dbReference type="PROSITE" id="PS51257">
    <property type="entry name" value="PROKAR_LIPOPROTEIN"/>
    <property type="match status" value="1"/>
</dbReference>
<evidence type="ECO:0000259" key="1">
    <source>
        <dbReference type="Pfam" id="PF13905"/>
    </source>
</evidence>
<dbReference type="Pfam" id="PF13905">
    <property type="entry name" value="Thioredoxin_8"/>
    <property type="match status" value="1"/>
</dbReference>